<dbReference type="EMBL" id="CP159253">
    <property type="protein sequence ID" value="XCG48637.1"/>
    <property type="molecule type" value="Genomic_DNA"/>
</dbReference>
<reference evidence="5" key="1">
    <citation type="submission" date="2024-06" db="EMBL/GenBank/DDBJ databases">
        <title>Mesorhizobium karijinii sp. nov., a symbiont of the iconic Swainsona formosa from arid Australia.</title>
        <authorList>
            <person name="Hill Y.J."/>
            <person name="Watkin E.L.J."/>
            <person name="O'Hara G.W."/>
            <person name="Terpolilli J."/>
            <person name="Tye M.L."/>
            <person name="Kohlmeier M.G."/>
        </authorList>
    </citation>
    <scope>NUCLEOTIDE SEQUENCE</scope>
    <source>
        <strain evidence="5">WSM2240</strain>
    </source>
</reference>
<dbReference type="GO" id="GO:0016757">
    <property type="term" value="F:glycosyltransferase activity"/>
    <property type="evidence" value="ECO:0007669"/>
    <property type="project" value="UniProtKB-KW"/>
</dbReference>
<dbReference type="Pfam" id="PF00535">
    <property type="entry name" value="Glycos_transf_2"/>
    <property type="match status" value="1"/>
</dbReference>
<comment type="similarity">
    <text evidence="1">Belongs to the glycosyltransferase 2 family.</text>
</comment>
<dbReference type="CDD" id="cd00761">
    <property type="entry name" value="Glyco_tranf_GTA_type"/>
    <property type="match status" value="1"/>
</dbReference>
<dbReference type="InterPro" id="IPR029044">
    <property type="entry name" value="Nucleotide-diphossugar_trans"/>
</dbReference>
<dbReference type="InterPro" id="IPR001173">
    <property type="entry name" value="Glyco_trans_2-like"/>
</dbReference>
<evidence type="ECO:0000256" key="2">
    <source>
        <dbReference type="ARBA" id="ARBA00022676"/>
    </source>
</evidence>
<protein>
    <submittedName>
        <fullName evidence="5">Glycosyltransferase</fullName>
        <ecNumber evidence="5">2.4.-.-</ecNumber>
    </submittedName>
</protein>
<evidence type="ECO:0000313" key="5">
    <source>
        <dbReference type="EMBL" id="XCG48637.1"/>
    </source>
</evidence>
<accession>A0AAU8CP09</accession>
<dbReference type="RefSeq" id="WP_353643832.1">
    <property type="nucleotide sequence ID" value="NZ_CP159253.1"/>
</dbReference>
<feature type="domain" description="Glycosyltransferase 2-like" evidence="4">
    <location>
        <begin position="14"/>
        <end position="170"/>
    </location>
</feature>
<keyword evidence="2 5" id="KW-0328">Glycosyltransferase</keyword>
<dbReference type="PANTHER" id="PTHR43179:SF12">
    <property type="entry name" value="GALACTOFURANOSYLTRANSFERASE GLFT2"/>
    <property type="match status" value="1"/>
</dbReference>
<dbReference type="Gene3D" id="3.90.550.10">
    <property type="entry name" value="Spore Coat Polysaccharide Biosynthesis Protein SpsA, Chain A"/>
    <property type="match status" value="1"/>
</dbReference>
<keyword evidence="3 5" id="KW-0808">Transferase</keyword>
<evidence type="ECO:0000256" key="1">
    <source>
        <dbReference type="ARBA" id="ARBA00006739"/>
    </source>
</evidence>
<dbReference type="AlphaFoldDB" id="A0AAU8CP09"/>
<evidence type="ECO:0000259" key="4">
    <source>
        <dbReference type="Pfam" id="PF00535"/>
    </source>
</evidence>
<evidence type="ECO:0000256" key="3">
    <source>
        <dbReference type="ARBA" id="ARBA00022679"/>
    </source>
</evidence>
<dbReference type="SUPFAM" id="SSF53448">
    <property type="entry name" value="Nucleotide-diphospho-sugar transferases"/>
    <property type="match status" value="1"/>
</dbReference>
<organism evidence="5">
    <name type="scientific">Mesorhizobium sp. WSM2240</name>
    <dbReference type="NCBI Taxonomy" id="3228851"/>
    <lineage>
        <taxon>Bacteria</taxon>
        <taxon>Pseudomonadati</taxon>
        <taxon>Pseudomonadota</taxon>
        <taxon>Alphaproteobacteria</taxon>
        <taxon>Hyphomicrobiales</taxon>
        <taxon>Phyllobacteriaceae</taxon>
        <taxon>Mesorhizobium</taxon>
    </lineage>
</organism>
<dbReference type="PANTHER" id="PTHR43179">
    <property type="entry name" value="RHAMNOSYLTRANSFERASE WBBL"/>
    <property type="match status" value="1"/>
</dbReference>
<name>A0AAU8CP09_9HYPH</name>
<gene>
    <name evidence="5" type="ORF">ABVK50_26005</name>
</gene>
<sequence>MTQHASNKALRIDICVCTYRRRELDDTLLSIGALNVPANTAIRVIVADNDVEPSARERVYALAAQIPFDVVYVHCPASNISIARNACLESSTGDFLAFIDDDETASREWLTELLAAAEATGADAVLGPVSAVYADDAPGWMRRGDFHSTAPVWVKGEIRTGYTCNALLRCASPHVAGRRFNLALGRTGGEDTEYFTQLHQAGGTIAFAPRATVYEPVPRNRTQFTWLTKRRFRVGQTHGRLVGEKRQGLAAVPQIGLAAAKAAYCFAAAAAFAALPERRNRSILRGVMHSGVVSGLLGVREIRQYGEPAGGRTDAA</sequence>
<dbReference type="EC" id="2.4.-.-" evidence="5"/>
<proteinExistence type="inferred from homology"/>